<dbReference type="Gene3D" id="3.40.50.1000">
    <property type="entry name" value="HAD superfamily/HAD-like"/>
    <property type="match status" value="1"/>
</dbReference>
<dbReference type="InterPro" id="IPR023214">
    <property type="entry name" value="HAD_sf"/>
</dbReference>
<dbReference type="InterPro" id="IPR036412">
    <property type="entry name" value="HAD-like_sf"/>
</dbReference>
<dbReference type="EMBL" id="JACJVP010000001">
    <property type="protein sequence ID" value="MBB6669527.1"/>
    <property type="molecule type" value="Genomic_DNA"/>
</dbReference>
<dbReference type="NCBIfam" id="TIGR01484">
    <property type="entry name" value="HAD-SF-IIB"/>
    <property type="match status" value="1"/>
</dbReference>
<dbReference type="AlphaFoldDB" id="A0A7X0RL77"/>
<dbReference type="GO" id="GO:0005829">
    <property type="term" value="C:cytosol"/>
    <property type="evidence" value="ECO:0007669"/>
    <property type="project" value="TreeGrafter"/>
</dbReference>
<evidence type="ECO:0000313" key="2">
    <source>
        <dbReference type="Proteomes" id="UP000547209"/>
    </source>
</evidence>
<dbReference type="Pfam" id="PF08282">
    <property type="entry name" value="Hydrolase_3"/>
    <property type="match status" value="1"/>
</dbReference>
<gene>
    <name evidence="1" type="ORF">H7C19_02380</name>
</gene>
<dbReference type="Proteomes" id="UP000547209">
    <property type="component" value="Unassembled WGS sequence"/>
</dbReference>
<organism evidence="1 2">
    <name type="scientific">Cohnella nanjingensis</name>
    <dbReference type="NCBI Taxonomy" id="1387779"/>
    <lineage>
        <taxon>Bacteria</taxon>
        <taxon>Bacillati</taxon>
        <taxon>Bacillota</taxon>
        <taxon>Bacilli</taxon>
        <taxon>Bacillales</taxon>
        <taxon>Paenibacillaceae</taxon>
        <taxon>Cohnella</taxon>
    </lineage>
</organism>
<dbReference type="InterPro" id="IPR006379">
    <property type="entry name" value="HAD-SF_hydro_IIB"/>
</dbReference>
<dbReference type="PANTHER" id="PTHR10000">
    <property type="entry name" value="PHOSPHOSERINE PHOSPHATASE"/>
    <property type="match status" value="1"/>
</dbReference>
<evidence type="ECO:0000313" key="1">
    <source>
        <dbReference type="EMBL" id="MBB6669527.1"/>
    </source>
</evidence>
<reference evidence="1 2" key="1">
    <citation type="submission" date="2020-08" db="EMBL/GenBank/DDBJ databases">
        <title>Cohnella phylogeny.</title>
        <authorList>
            <person name="Dunlap C."/>
        </authorList>
    </citation>
    <scope>NUCLEOTIDE SEQUENCE [LARGE SCALE GENOMIC DNA]</scope>
    <source>
        <strain evidence="1 2">DSM 28246</strain>
    </source>
</reference>
<proteinExistence type="predicted"/>
<dbReference type="SUPFAM" id="SSF56784">
    <property type="entry name" value="HAD-like"/>
    <property type="match status" value="1"/>
</dbReference>
<dbReference type="GO" id="GO:0016791">
    <property type="term" value="F:phosphatase activity"/>
    <property type="evidence" value="ECO:0007669"/>
    <property type="project" value="TreeGrafter"/>
</dbReference>
<dbReference type="PANTHER" id="PTHR10000:SF53">
    <property type="entry name" value="5-AMINO-6-(5-PHOSPHO-D-RIBITYLAMINO)URACIL PHOSPHATASE YBJI-RELATED"/>
    <property type="match status" value="1"/>
</dbReference>
<dbReference type="Gene3D" id="3.30.1240.10">
    <property type="match status" value="1"/>
</dbReference>
<name>A0A7X0RL77_9BACL</name>
<keyword evidence="2" id="KW-1185">Reference proteome</keyword>
<protein>
    <submittedName>
        <fullName evidence="1">HAD family phosphatase</fullName>
    </submittedName>
</protein>
<sequence length="262" mass="29447">MKFIFDLDGTICFKGRPLSEAMVRALDALAQKGHEIVFASARPIRDLLPVLPPHMHDWPMIGGNGAFVAIGGRIVSTSPFDRTVAEEILKLLRTYEAEYLVDSNWDYAYTGSEEHPIRRNLDPERRAQNLPVEALAEIVKVVVLRSRDGERMLEALRKLPIVLYRHGAEEIWDMSPNGVDKWTGLQAMGIAPRQYIAFGNDANDVALFKHALRSVCVGDHAELSRLATERVASAEEHVVRKIQEMLEEHQASNNTCPVRLKS</sequence>
<accession>A0A7X0RL77</accession>
<dbReference type="RefSeq" id="WP_185140929.1">
    <property type="nucleotide sequence ID" value="NZ_JACJVP010000001.1"/>
</dbReference>
<comment type="caution">
    <text evidence="1">The sequence shown here is derived from an EMBL/GenBank/DDBJ whole genome shotgun (WGS) entry which is preliminary data.</text>
</comment>
<dbReference type="GO" id="GO:0000287">
    <property type="term" value="F:magnesium ion binding"/>
    <property type="evidence" value="ECO:0007669"/>
    <property type="project" value="TreeGrafter"/>
</dbReference>